<protein>
    <submittedName>
        <fullName evidence="10">Glycosyltransferase</fullName>
    </submittedName>
</protein>
<keyword evidence="3 10" id="KW-0808">Transferase</keyword>
<comment type="caution">
    <text evidence="10">The sequence shown here is derived from an EMBL/GenBank/DDBJ whole genome shotgun (WGS) entry which is preliminary data.</text>
</comment>
<dbReference type="InterPro" id="IPR001173">
    <property type="entry name" value="Glyco_trans_2-like"/>
</dbReference>
<evidence type="ECO:0000313" key="10">
    <source>
        <dbReference type="EMBL" id="PKK89437.1"/>
    </source>
</evidence>
<keyword evidence="5" id="KW-0448">Lipopolysaccharide biosynthesis</keyword>
<evidence type="ECO:0000259" key="9">
    <source>
        <dbReference type="Pfam" id="PF00535"/>
    </source>
</evidence>
<reference evidence="10 11" key="1">
    <citation type="journal article" date="2017" name="ISME J.">
        <title>Potential for microbial H2 and metal transformations associated with novel bacteria and archaea in deep terrestrial subsurface sediments.</title>
        <authorList>
            <person name="Hernsdorf A.W."/>
            <person name="Amano Y."/>
            <person name="Miyakawa K."/>
            <person name="Ise K."/>
            <person name="Suzuki Y."/>
            <person name="Anantharaman K."/>
            <person name="Probst A."/>
            <person name="Burstein D."/>
            <person name="Thomas B.C."/>
            <person name="Banfield J.F."/>
        </authorList>
    </citation>
    <scope>NUCLEOTIDE SEQUENCE [LARGE SCALE GENOMIC DNA]</scope>
    <source>
        <strain evidence="10">HGW-Wallbacteria-1</strain>
    </source>
</reference>
<dbReference type="InterPro" id="IPR050256">
    <property type="entry name" value="Glycosyltransferase_2"/>
</dbReference>
<keyword evidence="4 8" id="KW-0812">Transmembrane</keyword>
<dbReference type="CDD" id="cd04187">
    <property type="entry name" value="DPM1_like_bac"/>
    <property type="match status" value="1"/>
</dbReference>
<feature type="transmembrane region" description="Helical" evidence="8">
    <location>
        <begin position="268"/>
        <end position="295"/>
    </location>
</feature>
<evidence type="ECO:0000256" key="5">
    <source>
        <dbReference type="ARBA" id="ARBA00022985"/>
    </source>
</evidence>
<dbReference type="Gene3D" id="3.90.550.10">
    <property type="entry name" value="Spore Coat Polysaccharide Biosynthesis Protein SpsA, Chain A"/>
    <property type="match status" value="1"/>
</dbReference>
<dbReference type="GO" id="GO:0005886">
    <property type="term" value="C:plasma membrane"/>
    <property type="evidence" value="ECO:0007669"/>
    <property type="project" value="TreeGrafter"/>
</dbReference>
<dbReference type="GO" id="GO:0099621">
    <property type="term" value="F:undecaprenyl-phosphate 4-deoxy-4-formamido-L-arabinose transferase activity"/>
    <property type="evidence" value="ECO:0007669"/>
    <property type="project" value="TreeGrafter"/>
</dbReference>
<dbReference type="EMBL" id="PGXC01000017">
    <property type="protein sequence ID" value="PKK89437.1"/>
    <property type="molecule type" value="Genomic_DNA"/>
</dbReference>
<dbReference type="PANTHER" id="PTHR48090">
    <property type="entry name" value="UNDECAPRENYL-PHOSPHATE 4-DEOXY-4-FORMAMIDO-L-ARABINOSE TRANSFERASE-RELATED"/>
    <property type="match status" value="1"/>
</dbReference>
<evidence type="ECO:0000256" key="4">
    <source>
        <dbReference type="ARBA" id="ARBA00022692"/>
    </source>
</evidence>
<dbReference type="SUPFAM" id="SSF53448">
    <property type="entry name" value="Nucleotide-diphospho-sugar transferases"/>
    <property type="match status" value="1"/>
</dbReference>
<gene>
    <name evidence="10" type="ORF">CVV64_14240</name>
</gene>
<keyword evidence="2" id="KW-0328">Glycosyltransferase</keyword>
<dbReference type="Pfam" id="PF00535">
    <property type="entry name" value="Glycos_transf_2"/>
    <property type="match status" value="1"/>
</dbReference>
<evidence type="ECO:0000256" key="8">
    <source>
        <dbReference type="SAM" id="Phobius"/>
    </source>
</evidence>
<keyword evidence="1" id="KW-1003">Cell membrane</keyword>
<evidence type="ECO:0000256" key="1">
    <source>
        <dbReference type="ARBA" id="ARBA00022475"/>
    </source>
</evidence>
<dbReference type="PANTHER" id="PTHR48090:SF3">
    <property type="entry name" value="UNDECAPRENYL-PHOSPHATE 4-DEOXY-4-FORMAMIDO-L-ARABINOSE TRANSFERASE"/>
    <property type="match status" value="1"/>
</dbReference>
<evidence type="ECO:0000313" key="11">
    <source>
        <dbReference type="Proteomes" id="UP000233256"/>
    </source>
</evidence>
<dbReference type="GO" id="GO:0009103">
    <property type="term" value="P:lipopolysaccharide biosynthetic process"/>
    <property type="evidence" value="ECO:0007669"/>
    <property type="project" value="UniProtKB-KW"/>
</dbReference>
<proteinExistence type="predicted"/>
<keyword evidence="7 8" id="KW-0472">Membrane</keyword>
<evidence type="ECO:0000256" key="6">
    <source>
        <dbReference type="ARBA" id="ARBA00022989"/>
    </source>
</evidence>
<dbReference type="AlphaFoldDB" id="A0A2N1PM61"/>
<feature type="transmembrane region" description="Helical" evidence="8">
    <location>
        <begin position="239"/>
        <end position="262"/>
    </location>
</feature>
<organism evidence="10 11">
    <name type="scientific">Candidatus Wallbacteria bacterium HGW-Wallbacteria-1</name>
    <dbReference type="NCBI Taxonomy" id="2013854"/>
    <lineage>
        <taxon>Bacteria</taxon>
        <taxon>Candidatus Walliibacteriota</taxon>
    </lineage>
</organism>
<keyword evidence="6 8" id="KW-1133">Transmembrane helix</keyword>
<dbReference type="Proteomes" id="UP000233256">
    <property type="component" value="Unassembled WGS sequence"/>
</dbReference>
<evidence type="ECO:0000256" key="7">
    <source>
        <dbReference type="ARBA" id="ARBA00023136"/>
    </source>
</evidence>
<accession>A0A2N1PM61</accession>
<evidence type="ECO:0000256" key="3">
    <source>
        <dbReference type="ARBA" id="ARBA00022679"/>
    </source>
</evidence>
<dbReference type="InterPro" id="IPR029044">
    <property type="entry name" value="Nucleotide-diphossugar_trans"/>
</dbReference>
<name>A0A2N1PM61_9BACT</name>
<evidence type="ECO:0000256" key="2">
    <source>
        <dbReference type="ARBA" id="ARBA00022676"/>
    </source>
</evidence>
<feature type="domain" description="Glycosyltransferase 2-like" evidence="9">
    <location>
        <begin position="13"/>
        <end position="170"/>
    </location>
</feature>
<sequence length="313" mass="35521">MDALIESLENGCSVIVPVYNSANSIEELCHRIRQTFKLTETEYEIILIDDRSHDNSWTILQNLSEKFPEVKPVRLMRNYGQHNALLCGIRKAAFNLICTIDDDLQNPPEEIPAMIKKLAEGYDVVYGHPENLQHGFLRNMASWMTKFALRGSMGINSASHCSAFRVFRTEIRNAFSDFSCPYPSIDVLLTWGTTDFTWISVKHNPRQCGQSNYTLSSLFRHALNMMTGFSIVPLQMATYLGLSLSLFGLFILAYVLTNFILYGNPVQGFPFLASTISIFSGAQLLVLGIMGEYLARIHFRTMKKPSYVERTDK</sequence>